<feature type="domain" description="YknX-like C-terminal permuted SH3-like" evidence="4">
    <location>
        <begin position="295"/>
        <end position="362"/>
    </location>
</feature>
<dbReference type="GO" id="GO:1990281">
    <property type="term" value="C:efflux pump complex"/>
    <property type="evidence" value="ECO:0007669"/>
    <property type="project" value="TreeGrafter"/>
</dbReference>
<dbReference type="EMBL" id="BMPZ01000002">
    <property type="protein sequence ID" value="GGI76331.1"/>
    <property type="molecule type" value="Genomic_DNA"/>
</dbReference>
<feature type="domain" description="CzcB-like barrel-sandwich hybrid" evidence="3">
    <location>
        <begin position="81"/>
        <end position="207"/>
    </location>
</feature>
<name>A0A917JQ67_9GAMM</name>
<dbReference type="Pfam" id="PF25973">
    <property type="entry name" value="BSH_CzcB"/>
    <property type="match status" value="1"/>
</dbReference>
<dbReference type="Gene3D" id="2.40.30.170">
    <property type="match status" value="1"/>
</dbReference>
<dbReference type="SUPFAM" id="SSF111369">
    <property type="entry name" value="HlyD-like secretion proteins"/>
    <property type="match status" value="1"/>
</dbReference>
<evidence type="ECO:0000313" key="5">
    <source>
        <dbReference type="EMBL" id="GGI76331.1"/>
    </source>
</evidence>
<dbReference type="PANTHER" id="PTHR30469">
    <property type="entry name" value="MULTIDRUG RESISTANCE PROTEIN MDTA"/>
    <property type="match status" value="1"/>
</dbReference>
<sequence>MFTANTAAMRKQKIGTNHMDSLQKVKFILPVLFVAALTACENEEIAKEEEKYAVPVETTRVIQGDVSSFYSTTATLEAPQEANVVSRISGLIESIQVEEGDRVKQGQLLAIIDSKRQRYDLDRSQAEVKIIQQELERLQKMNNREFISADAMAKLEFNLQAATAKRDLAALQVQESMVRSPIEGIVAMRHIKTGNMAKEFEELFYIVNQDQLHGIVHLPEQQLNSLKLGQQAHIFTNSQSTQDAPVQAHVARISPIVDAQSGTFKVTLAVPNQQAKLKAGMFTRVELKYDTHKNVITVPYNAIVNQDNHHALYVINGKNADRREVQLGYREADTVEIISGISSGEQIVIRGHQNLKDQSLVEVIDALDVASTVKQ</sequence>
<dbReference type="InterPro" id="IPR058637">
    <property type="entry name" value="YknX-like_C"/>
</dbReference>
<dbReference type="Gene3D" id="1.10.287.470">
    <property type="entry name" value="Helix hairpin bin"/>
    <property type="match status" value="1"/>
</dbReference>
<dbReference type="NCBIfam" id="TIGR01730">
    <property type="entry name" value="RND_mfp"/>
    <property type="match status" value="1"/>
</dbReference>
<dbReference type="Gene3D" id="2.40.420.20">
    <property type="match status" value="1"/>
</dbReference>
<evidence type="ECO:0000259" key="2">
    <source>
        <dbReference type="Pfam" id="PF25954"/>
    </source>
</evidence>
<evidence type="ECO:0000313" key="6">
    <source>
        <dbReference type="Proteomes" id="UP000613743"/>
    </source>
</evidence>
<dbReference type="InterPro" id="IPR058792">
    <property type="entry name" value="Beta-barrel_RND_2"/>
</dbReference>
<dbReference type="Pfam" id="PF25989">
    <property type="entry name" value="YknX_C"/>
    <property type="match status" value="1"/>
</dbReference>
<protein>
    <submittedName>
        <fullName evidence="5">RND transporter MFP subunit</fullName>
    </submittedName>
</protein>
<comment type="similarity">
    <text evidence="1">Belongs to the membrane fusion protein (MFP) (TC 8.A.1) family.</text>
</comment>
<reference evidence="5" key="1">
    <citation type="journal article" date="2014" name="Int. J. Syst. Evol. Microbiol.">
        <title>Complete genome sequence of Corynebacterium casei LMG S-19264T (=DSM 44701T), isolated from a smear-ripened cheese.</title>
        <authorList>
            <consortium name="US DOE Joint Genome Institute (JGI-PGF)"/>
            <person name="Walter F."/>
            <person name="Albersmeier A."/>
            <person name="Kalinowski J."/>
            <person name="Ruckert C."/>
        </authorList>
    </citation>
    <scope>NUCLEOTIDE SEQUENCE</scope>
    <source>
        <strain evidence="5">JCM 30804</strain>
    </source>
</reference>
<proteinExistence type="inferred from homology"/>
<dbReference type="Pfam" id="PF25954">
    <property type="entry name" value="Beta-barrel_RND_2"/>
    <property type="match status" value="1"/>
</dbReference>
<dbReference type="InterPro" id="IPR058647">
    <property type="entry name" value="BSH_CzcB-like"/>
</dbReference>
<organism evidence="5 6">
    <name type="scientific">Shewanella gelidii</name>
    <dbReference type="NCBI Taxonomy" id="1642821"/>
    <lineage>
        <taxon>Bacteria</taxon>
        <taxon>Pseudomonadati</taxon>
        <taxon>Pseudomonadota</taxon>
        <taxon>Gammaproteobacteria</taxon>
        <taxon>Alteromonadales</taxon>
        <taxon>Shewanellaceae</taxon>
        <taxon>Shewanella</taxon>
    </lineage>
</organism>
<evidence type="ECO:0000256" key="1">
    <source>
        <dbReference type="ARBA" id="ARBA00009477"/>
    </source>
</evidence>
<gene>
    <name evidence="5" type="ORF">GCM10009332_12120</name>
</gene>
<dbReference type="GO" id="GO:0015562">
    <property type="term" value="F:efflux transmembrane transporter activity"/>
    <property type="evidence" value="ECO:0007669"/>
    <property type="project" value="TreeGrafter"/>
</dbReference>
<comment type="caution">
    <text evidence="5">The sequence shown here is derived from an EMBL/GenBank/DDBJ whole genome shotgun (WGS) entry which is preliminary data.</text>
</comment>
<dbReference type="InterPro" id="IPR006143">
    <property type="entry name" value="RND_pump_MFP"/>
</dbReference>
<evidence type="ECO:0000259" key="3">
    <source>
        <dbReference type="Pfam" id="PF25973"/>
    </source>
</evidence>
<dbReference type="PANTHER" id="PTHR30469:SF38">
    <property type="entry name" value="HLYD FAMILY SECRETION PROTEIN"/>
    <property type="match status" value="1"/>
</dbReference>
<keyword evidence="6" id="KW-1185">Reference proteome</keyword>
<dbReference type="Proteomes" id="UP000613743">
    <property type="component" value="Unassembled WGS sequence"/>
</dbReference>
<evidence type="ECO:0000259" key="4">
    <source>
        <dbReference type="Pfam" id="PF25989"/>
    </source>
</evidence>
<accession>A0A917JQ67</accession>
<dbReference type="Gene3D" id="2.40.50.100">
    <property type="match status" value="1"/>
</dbReference>
<reference evidence="5" key="2">
    <citation type="submission" date="2020-09" db="EMBL/GenBank/DDBJ databases">
        <authorList>
            <person name="Sun Q."/>
            <person name="Ohkuma M."/>
        </authorList>
    </citation>
    <scope>NUCLEOTIDE SEQUENCE</scope>
    <source>
        <strain evidence="5">JCM 30804</strain>
    </source>
</reference>
<feature type="domain" description="CusB-like beta-barrel" evidence="2">
    <location>
        <begin position="216"/>
        <end position="288"/>
    </location>
</feature>
<dbReference type="AlphaFoldDB" id="A0A917JQ67"/>